<dbReference type="PRINTS" id="PR00038">
    <property type="entry name" value="HTHLUXR"/>
</dbReference>
<reference evidence="8 9" key="1">
    <citation type="journal article" date="2012" name="Stand. Genomic Sci.">
        <title>Genome sequence of the orange-pigmented seawater bacterium Owenweeksia hongkongensis type strain (UST20020801(T)).</title>
        <authorList>
            <person name="Riedel T."/>
            <person name="Held B."/>
            <person name="Nolan M."/>
            <person name="Lucas S."/>
            <person name="Lapidus A."/>
            <person name="Tice H."/>
            <person name="Del Rio T.G."/>
            <person name="Cheng J.F."/>
            <person name="Han C."/>
            <person name="Tapia R."/>
            <person name="Goodwin L.A."/>
            <person name="Pitluck S."/>
            <person name="Liolios K."/>
            <person name="Mavromatis K."/>
            <person name="Pagani I."/>
            <person name="Ivanova N."/>
            <person name="Mikhailova N."/>
            <person name="Pati A."/>
            <person name="Chen A."/>
            <person name="Palaniappan K."/>
            <person name="Rohde M."/>
            <person name="Tindall B.J."/>
            <person name="Detter J.C."/>
            <person name="Goker M."/>
            <person name="Woyke T."/>
            <person name="Bristow J."/>
            <person name="Eisen J.A."/>
            <person name="Markowitz V."/>
            <person name="Hugenholtz P."/>
            <person name="Klenk H.P."/>
            <person name="Kyrpides N.C."/>
        </authorList>
    </citation>
    <scope>NUCLEOTIDE SEQUENCE</scope>
    <source>
        <strain evidence="9">DSM 17368 / JCM 12287 / NRRL B-23963</strain>
    </source>
</reference>
<feature type="modified residue" description="4-aspartylphosphate" evidence="5">
    <location>
        <position position="54"/>
    </location>
</feature>
<dbReference type="PROSITE" id="PS50043">
    <property type="entry name" value="HTH_LUXR_2"/>
    <property type="match status" value="1"/>
</dbReference>
<dbReference type="InterPro" id="IPR011006">
    <property type="entry name" value="CheY-like_superfamily"/>
</dbReference>
<dbReference type="EMBL" id="CP003156">
    <property type="protein sequence ID" value="AEV32050.1"/>
    <property type="molecule type" value="Genomic_DNA"/>
</dbReference>
<dbReference type="InterPro" id="IPR000792">
    <property type="entry name" value="Tscrpt_reg_LuxR_C"/>
</dbReference>
<dbReference type="PROSITE" id="PS00622">
    <property type="entry name" value="HTH_LUXR_1"/>
    <property type="match status" value="1"/>
</dbReference>
<feature type="domain" description="Response regulatory" evidence="7">
    <location>
        <begin position="3"/>
        <end position="119"/>
    </location>
</feature>
<evidence type="ECO:0000256" key="3">
    <source>
        <dbReference type="ARBA" id="ARBA00023125"/>
    </source>
</evidence>
<feature type="domain" description="HTH luxR-type" evidence="6">
    <location>
        <begin position="140"/>
        <end position="205"/>
    </location>
</feature>
<evidence type="ECO:0000259" key="7">
    <source>
        <dbReference type="PROSITE" id="PS50110"/>
    </source>
</evidence>
<dbReference type="Proteomes" id="UP000005631">
    <property type="component" value="Chromosome"/>
</dbReference>
<dbReference type="CDD" id="cd17535">
    <property type="entry name" value="REC_NarL-like"/>
    <property type="match status" value="1"/>
</dbReference>
<dbReference type="InterPro" id="IPR039420">
    <property type="entry name" value="WalR-like"/>
</dbReference>
<dbReference type="RefSeq" id="WP_014201410.1">
    <property type="nucleotide sequence ID" value="NC_016599.1"/>
</dbReference>
<dbReference type="GO" id="GO:0003677">
    <property type="term" value="F:DNA binding"/>
    <property type="evidence" value="ECO:0007669"/>
    <property type="project" value="UniProtKB-KW"/>
</dbReference>
<dbReference type="PANTHER" id="PTHR43214:SF41">
    <property type="entry name" value="NITRATE_NITRITE RESPONSE REGULATOR PROTEIN NARP"/>
    <property type="match status" value="1"/>
</dbReference>
<dbReference type="CDD" id="cd06170">
    <property type="entry name" value="LuxR_C_like"/>
    <property type="match status" value="1"/>
</dbReference>
<dbReference type="PROSITE" id="PS50110">
    <property type="entry name" value="RESPONSE_REGULATORY"/>
    <property type="match status" value="1"/>
</dbReference>
<gene>
    <name evidence="8" type="ordered locus">Oweho_1041</name>
</gene>
<dbReference type="SUPFAM" id="SSF52172">
    <property type="entry name" value="CheY-like"/>
    <property type="match status" value="1"/>
</dbReference>
<dbReference type="eggNOG" id="COG2197">
    <property type="taxonomic scope" value="Bacteria"/>
</dbReference>
<dbReference type="PATRIC" id="fig|926562.3.peg.1059"/>
<keyword evidence="1 5" id="KW-0597">Phosphoprotein</keyword>
<evidence type="ECO:0000313" key="9">
    <source>
        <dbReference type="Proteomes" id="UP000005631"/>
    </source>
</evidence>
<dbReference type="KEGG" id="oho:Oweho_1041"/>
<evidence type="ECO:0000256" key="1">
    <source>
        <dbReference type="ARBA" id="ARBA00022553"/>
    </source>
</evidence>
<evidence type="ECO:0000313" key="8">
    <source>
        <dbReference type="EMBL" id="AEV32050.1"/>
    </source>
</evidence>
<evidence type="ECO:0000259" key="6">
    <source>
        <dbReference type="PROSITE" id="PS50043"/>
    </source>
</evidence>
<dbReference type="Gene3D" id="3.40.50.2300">
    <property type="match status" value="1"/>
</dbReference>
<dbReference type="InterPro" id="IPR058245">
    <property type="entry name" value="NreC/VraR/RcsB-like_REC"/>
</dbReference>
<dbReference type="InterPro" id="IPR001789">
    <property type="entry name" value="Sig_transdc_resp-reg_receiver"/>
</dbReference>
<dbReference type="OrthoDB" id="9795108at2"/>
<dbReference type="SMART" id="SM00448">
    <property type="entry name" value="REC"/>
    <property type="match status" value="1"/>
</dbReference>
<dbReference type="PANTHER" id="PTHR43214">
    <property type="entry name" value="TWO-COMPONENT RESPONSE REGULATOR"/>
    <property type="match status" value="1"/>
</dbReference>
<evidence type="ECO:0000256" key="4">
    <source>
        <dbReference type="ARBA" id="ARBA00023163"/>
    </source>
</evidence>
<organism evidence="8 9">
    <name type="scientific">Owenweeksia hongkongensis (strain DSM 17368 / CIP 108786 / JCM 12287 / NRRL B-23963 / UST20020801)</name>
    <dbReference type="NCBI Taxonomy" id="926562"/>
    <lineage>
        <taxon>Bacteria</taxon>
        <taxon>Pseudomonadati</taxon>
        <taxon>Bacteroidota</taxon>
        <taxon>Flavobacteriia</taxon>
        <taxon>Flavobacteriales</taxon>
        <taxon>Owenweeksiaceae</taxon>
        <taxon>Owenweeksia</taxon>
    </lineage>
</organism>
<evidence type="ECO:0000256" key="5">
    <source>
        <dbReference type="PROSITE-ProRule" id="PRU00169"/>
    </source>
</evidence>
<keyword evidence="2" id="KW-0805">Transcription regulation</keyword>
<dbReference type="GO" id="GO:0006355">
    <property type="term" value="P:regulation of DNA-templated transcription"/>
    <property type="evidence" value="ECO:0007669"/>
    <property type="project" value="InterPro"/>
</dbReference>
<accession>G8R4G1</accession>
<protein>
    <submittedName>
        <fullName evidence="8">Response regulator containing a CheY-like receiver domain and an HTH DNA-binding domain</fullName>
    </submittedName>
</protein>
<dbReference type="GO" id="GO:0000160">
    <property type="term" value="P:phosphorelay signal transduction system"/>
    <property type="evidence" value="ECO:0007669"/>
    <property type="project" value="InterPro"/>
</dbReference>
<dbReference type="Pfam" id="PF00196">
    <property type="entry name" value="GerE"/>
    <property type="match status" value="1"/>
</dbReference>
<keyword evidence="3 8" id="KW-0238">DNA-binding</keyword>
<proteinExistence type="predicted"/>
<dbReference type="Pfam" id="PF00072">
    <property type="entry name" value="Response_reg"/>
    <property type="match status" value="1"/>
</dbReference>
<sequence length="209" mass="23939">MIRVLLADDHKMFLEGLYSILSHEEGFKILGQASDGVELMELLKTNQPDVIVLDINMPNMDGIESASKIVEEYPEVKILIVSMFKKSMIIEKLMKIGVHGYILKDAGKKELLAAVRSVAMGTDYFGEEVKQKIVEKMQRKNNGELELTEREIEILEQIAKGFTTNQISENLFISPHTVETHRKNLMNKAHTNNVVQLINWGRENEWLRE</sequence>
<dbReference type="SUPFAM" id="SSF46894">
    <property type="entry name" value="C-terminal effector domain of the bipartite response regulators"/>
    <property type="match status" value="1"/>
</dbReference>
<keyword evidence="4" id="KW-0804">Transcription</keyword>
<dbReference type="STRING" id="926562.Oweho_1041"/>
<name>G8R4G1_OWEHD</name>
<dbReference type="HOGENOM" id="CLU_000445_90_0_10"/>
<dbReference type="InterPro" id="IPR016032">
    <property type="entry name" value="Sig_transdc_resp-reg_C-effctor"/>
</dbReference>
<dbReference type="SMART" id="SM00421">
    <property type="entry name" value="HTH_LUXR"/>
    <property type="match status" value="1"/>
</dbReference>
<dbReference type="AlphaFoldDB" id="G8R4G1"/>
<keyword evidence="9" id="KW-1185">Reference proteome</keyword>
<evidence type="ECO:0000256" key="2">
    <source>
        <dbReference type="ARBA" id="ARBA00023015"/>
    </source>
</evidence>